<feature type="compositionally biased region" description="Acidic residues" evidence="3">
    <location>
        <begin position="55"/>
        <end position="74"/>
    </location>
</feature>
<dbReference type="InterPro" id="IPR039659">
    <property type="entry name" value="SPT5"/>
</dbReference>
<feature type="region of interest" description="Disordered" evidence="3">
    <location>
        <begin position="1365"/>
        <end position="1402"/>
    </location>
</feature>
<feature type="compositionally biased region" description="Low complexity" evidence="3">
    <location>
        <begin position="1810"/>
        <end position="1826"/>
    </location>
</feature>
<dbReference type="FunFam" id="3.30.70.940:FF:000010">
    <property type="entry name" value="Protein RNA-directed DNA methylation 3"/>
    <property type="match status" value="1"/>
</dbReference>
<dbReference type="InterPro" id="IPR036735">
    <property type="entry name" value="NGN_dom_sf"/>
</dbReference>
<dbReference type="CDD" id="cd06084">
    <property type="entry name" value="KOW_Spt5_4"/>
    <property type="match status" value="1"/>
</dbReference>
<dbReference type="Gene3D" id="2.30.30.30">
    <property type="match status" value="2"/>
</dbReference>
<feature type="compositionally biased region" description="Polar residues" evidence="3">
    <location>
        <begin position="1423"/>
        <end position="1438"/>
    </location>
</feature>
<dbReference type="Pfam" id="PF23042">
    <property type="entry name" value="KOW1_SPT5"/>
    <property type="match status" value="1"/>
</dbReference>
<feature type="compositionally biased region" description="Gly residues" evidence="3">
    <location>
        <begin position="925"/>
        <end position="937"/>
    </location>
</feature>
<feature type="region of interest" description="Disordered" evidence="3">
    <location>
        <begin position="515"/>
        <end position="539"/>
    </location>
</feature>
<feature type="compositionally biased region" description="Basic and acidic residues" evidence="3">
    <location>
        <begin position="795"/>
        <end position="809"/>
    </location>
</feature>
<dbReference type="InterPro" id="IPR005824">
    <property type="entry name" value="KOW"/>
</dbReference>
<reference evidence="5" key="2">
    <citation type="submission" date="2019-07" db="EMBL/GenBank/DDBJ databases">
        <authorList>
            <person name="Yang Y."/>
            <person name="Bocs S."/>
            <person name="Baudouin L."/>
        </authorList>
    </citation>
    <scope>NUCLEOTIDE SEQUENCE</scope>
    <source>
        <tissue evidence="5">Spear leaf of Hainan Tall coconut</tissue>
    </source>
</reference>
<dbReference type="Pfam" id="PF03439">
    <property type="entry name" value="Spt5-NGN"/>
    <property type="match status" value="1"/>
</dbReference>
<dbReference type="GO" id="GO:0006357">
    <property type="term" value="P:regulation of transcription by RNA polymerase II"/>
    <property type="evidence" value="ECO:0007669"/>
    <property type="project" value="InterPro"/>
</dbReference>
<feature type="compositionally biased region" description="Polar residues" evidence="3">
    <location>
        <begin position="764"/>
        <end position="778"/>
    </location>
</feature>
<accession>A0A8K0N3X1</accession>
<feature type="compositionally biased region" description="Basic and acidic residues" evidence="3">
    <location>
        <begin position="525"/>
        <end position="536"/>
    </location>
</feature>
<dbReference type="InterPro" id="IPR041973">
    <property type="entry name" value="KOW_Spt5_1"/>
</dbReference>
<dbReference type="Proteomes" id="UP000797356">
    <property type="component" value="Chromosome 6"/>
</dbReference>
<evidence type="ECO:0000256" key="1">
    <source>
        <dbReference type="ARBA" id="ARBA00004123"/>
    </source>
</evidence>
<dbReference type="Pfam" id="PF23037">
    <property type="entry name" value="KOWx_SPT5"/>
    <property type="match status" value="1"/>
</dbReference>
<feature type="compositionally biased region" description="Basic and acidic residues" evidence="3">
    <location>
        <begin position="1852"/>
        <end position="1867"/>
    </location>
</feature>
<evidence type="ECO:0000256" key="2">
    <source>
        <dbReference type="ARBA" id="ARBA00023242"/>
    </source>
</evidence>
<sequence length="1888" mass="203870">MALKGKGKQVAGKALAAAASSSSSGKRKKPAADAEASGGRRKKKRPGVLQFFDDAAVDADSDDEDKDLDLEEEDADLDFMDASKSVNEDTRPVGKSHPIPFFLKEEELSGDELEALIKDRYGHGSEFVVYNEDSKERDDRVSEVDSLKDPTVWRVKCMVGREQQLAFCFMQKYIDLDKYGNKMQIISAFALDHVKGYVFIEADKECYVTEACKGFYSVYSSKINRVPGSEVPQLFSSRSKSCEVSEGSWVRMKSGKYKGDLAQVVAVDDGQKKVMVKLIPRVDLQAISKKFVNLEDFISDFLSGVSSLKLHKAFGVIIAVEKDGFRILKGGMEGPEVVTVKVQDIKSACVDKMFTASDRYMKTISINDTVKVLEGPLQERQGIVKHMYKGTLFIYDENETENSGFFCAKAASCENMKESKGEKSSHSFFQAPMRSFEEQDRSHANWRCQSDRDQVFSIGQTLRIRKGPLKGYLCRVVGVYRSDVTVKLDSLVKVITVEAEYLSVPNVKRGSWQAFPGSNSSDVDNNDHKADGHDADPWGSKVLSGARADAWHSSKAMDGWGKAAGSSGEQDSQWNMTAAGDKVTDQARNCIEDADGWNGEDLGKASTEIDGSKKSKPQSSDAGGWGRGNFGSGNNLDRSENVSVNWDKQRADDLGDSLKNSDGVSAWDRAATSKDKGKDLSWDQSNNWTRPEVVSNDKVSPWDVKGKGIISNEDDSWGKAARFREKNTNEDWGKFSVGSRQIKEKDTTTSDGGEQADRWDAAASNWTQSAVQLGGQSRSWDKARDLHVGQLDNWGKSKDKSEAETRDSNKSGFSNQSQNAGLEEPKSFGGDKPGGQTSSWDKAKDPHGGQSDNWGEVKETTEAETGGWSKAGFSSQGENVRRDEPQNARWDGSTSCGRDNAFNCGKVVDGSDRMDNWKKPRNFEGGHGFGQGRGRGWNAGESGSRDRDASWNSDGSQKSSWGKGWDRHNEAGGDGGQENNWNQQTGSDGGRGSRWGGGRGRHGARGGRGEDDNWSGPGAHGGWGSARGGGRGRNGGGDNTSSFNGTRSFGRGRGWVQSSNLKDDQEYCWDGTFQKTPSSSWADNKTPGWGKSKGFSETEESAENIDQKCGWNGRKSFDAGCSSGWGGQSSDWKKDEARNSCSPNSLNWNKEASVKGPSGGGDNWNMSNLSGGTQSSGWDKWSSGNEQVGKAGAGSGKGWNSSRPSDKKQYCGRSDKTLAGNEEAYRKTVGGQEHEADPWGSKVAYGARADAWNSSKAEDNWGKAAGLCEQITPLRKTTVGEKAVDEGQDGDCPKGTDGWNRTSFKSSPGIDGCEKAKELPSMDASESWGKAETNKDKGKGVSWDKPSSWACPEVVSNDKANMWDIKGKGVVRNEEDVWGKSSKSRENKNESKDWVSNSSQNREEDYKFIGGSKANNWDAAASHWTQSAARGGQSTSWDKANGPHGGQSDNWGKAREKNEAEAGGWSKTGFSSQIQNARWDETKSFGGDNASNWSKGIDNEDAFRNGRSDNWNKSRNFEGGRGFGRGRGRGRNAGGSGNRDQDGNRNKPMDREGGQRSSWGRGRDGNDEAGGGRGQHSNWNRQRDFGGGGGRGSSWERGSGRSGARGGRGQGDKWNGPEDKEWGLGSSRGGGWGQNGETGDERNESDGRQSYGRGRGRGWIRSSNRKEEQENFGDGTFPKASTFNWANDQSPGWGKLDKGKSFDAGGSSSWSKQSSDWSKDGASDKWKSPDSSWNQGASVKKTAGGGGNWNASDPGISHSSGWDKCSSGNEQAGKAGVAAEGGWNSSKPSGKEHSFGWGGKTSAGDEAGKKTVGGNNGGNNWNTTKAAGGGQSSAWDKSSAGNEEAVAAEISSKAKEDEGSGRQESSWEKAAAAGAKAKDGGSAGSGGW</sequence>
<feature type="compositionally biased region" description="Low complexity" evidence="3">
    <location>
        <begin position="1707"/>
        <end position="1716"/>
    </location>
</feature>
<keyword evidence="2" id="KW-0539">Nucleus</keyword>
<name>A0A8K0N3X1_COCNU</name>
<feature type="compositionally biased region" description="Polar residues" evidence="3">
    <location>
        <begin position="1073"/>
        <end position="1083"/>
    </location>
</feature>
<evidence type="ECO:0000313" key="5">
    <source>
        <dbReference type="EMBL" id="KAG1347497.1"/>
    </source>
</evidence>
<protein>
    <submittedName>
        <fullName evidence="5">Protein RNA-directed DNA methylation 3</fullName>
    </submittedName>
</protein>
<feature type="region of interest" description="Disordered" evidence="3">
    <location>
        <begin position="1279"/>
        <end position="1352"/>
    </location>
</feature>
<feature type="compositionally biased region" description="Polar residues" evidence="3">
    <location>
        <begin position="950"/>
        <end position="960"/>
    </location>
</feature>
<feature type="region of interest" description="Disordered" evidence="3">
    <location>
        <begin position="1419"/>
        <end position="1888"/>
    </location>
</feature>
<feature type="region of interest" description="Disordered" evidence="3">
    <location>
        <begin position="593"/>
        <end position="1109"/>
    </location>
</feature>
<dbReference type="InterPro" id="IPR041977">
    <property type="entry name" value="KOW_Spt5_4"/>
</dbReference>
<organism evidence="5 6">
    <name type="scientific">Cocos nucifera</name>
    <name type="common">Coconut palm</name>
    <dbReference type="NCBI Taxonomy" id="13894"/>
    <lineage>
        <taxon>Eukaryota</taxon>
        <taxon>Viridiplantae</taxon>
        <taxon>Streptophyta</taxon>
        <taxon>Embryophyta</taxon>
        <taxon>Tracheophyta</taxon>
        <taxon>Spermatophyta</taxon>
        <taxon>Magnoliopsida</taxon>
        <taxon>Liliopsida</taxon>
        <taxon>Arecaceae</taxon>
        <taxon>Arecoideae</taxon>
        <taxon>Cocoseae</taxon>
        <taxon>Attaleinae</taxon>
        <taxon>Cocos</taxon>
    </lineage>
</organism>
<feature type="compositionally biased region" description="Polar residues" evidence="3">
    <location>
        <begin position="1679"/>
        <end position="1690"/>
    </location>
</feature>
<feature type="compositionally biased region" description="Basic and acidic residues" evidence="3">
    <location>
        <begin position="1717"/>
        <end position="1728"/>
    </location>
</feature>
<feature type="compositionally biased region" description="Polar residues" evidence="3">
    <location>
        <begin position="1164"/>
        <end position="1186"/>
    </location>
</feature>
<dbReference type="Pfam" id="PF23291">
    <property type="entry name" value="KOW4_SPT5"/>
    <property type="match status" value="1"/>
</dbReference>
<dbReference type="EMBL" id="CM017877">
    <property type="protein sequence ID" value="KAG1347497.1"/>
    <property type="molecule type" value="Genomic_DNA"/>
</dbReference>
<dbReference type="GO" id="GO:0032784">
    <property type="term" value="P:regulation of DNA-templated transcription elongation"/>
    <property type="evidence" value="ECO:0007669"/>
    <property type="project" value="InterPro"/>
</dbReference>
<evidence type="ECO:0000256" key="3">
    <source>
        <dbReference type="SAM" id="MobiDB-lite"/>
    </source>
</evidence>
<dbReference type="FunFam" id="2.30.30.30:FF:000053">
    <property type="entry name" value="Protein RNA-directed DNA methylation 3"/>
    <property type="match status" value="1"/>
</dbReference>
<feature type="compositionally biased region" description="Basic and acidic residues" evidence="3">
    <location>
        <begin position="722"/>
        <end position="733"/>
    </location>
</feature>
<feature type="compositionally biased region" description="Gly residues" evidence="3">
    <location>
        <begin position="1018"/>
        <end position="1038"/>
    </location>
</feature>
<dbReference type="GO" id="GO:0003729">
    <property type="term" value="F:mRNA binding"/>
    <property type="evidence" value="ECO:0007669"/>
    <property type="project" value="TreeGrafter"/>
</dbReference>
<feature type="compositionally biased region" description="Polar residues" evidence="3">
    <location>
        <begin position="810"/>
        <end position="820"/>
    </location>
</feature>
<feature type="compositionally biased region" description="Gly residues" evidence="3">
    <location>
        <begin position="1626"/>
        <end position="1636"/>
    </location>
</feature>
<feature type="region of interest" description="Disordered" evidence="3">
    <location>
        <begin position="1122"/>
        <end position="1216"/>
    </location>
</feature>
<dbReference type="InterPro" id="IPR039385">
    <property type="entry name" value="NGN_Euk"/>
</dbReference>
<keyword evidence="6" id="KW-1185">Reference proteome</keyword>
<dbReference type="GO" id="GO:0006368">
    <property type="term" value="P:transcription elongation by RNA polymerase II"/>
    <property type="evidence" value="ECO:0007669"/>
    <property type="project" value="TreeGrafter"/>
</dbReference>
<feature type="compositionally biased region" description="Polar residues" evidence="3">
    <location>
        <begin position="1139"/>
        <end position="1150"/>
    </location>
</feature>
<feature type="compositionally biased region" description="Basic and acidic residues" evidence="3">
    <location>
        <begin position="909"/>
        <end position="924"/>
    </location>
</feature>
<feature type="compositionally biased region" description="Gly residues" evidence="3">
    <location>
        <begin position="1600"/>
        <end position="1609"/>
    </location>
</feature>
<feature type="domain" description="KOW" evidence="4">
    <location>
        <begin position="363"/>
        <end position="390"/>
    </location>
</feature>
<dbReference type="CDD" id="cd06081">
    <property type="entry name" value="KOW_Spt5_1"/>
    <property type="match status" value="1"/>
</dbReference>
<dbReference type="GO" id="GO:0032044">
    <property type="term" value="C:DSIF complex"/>
    <property type="evidence" value="ECO:0007669"/>
    <property type="project" value="TreeGrafter"/>
</dbReference>
<dbReference type="SMART" id="SM00739">
    <property type="entry name" value="KOW"/>
    <property type="match status" value="3"/>
</dbReference>
<comment type="caution">
    <text evidence="5">The sequence shown here is derived from an EMBL/GenBank/DDBJ whole genome shotgun (WGS) entry which is preliminary data.</text>
</comment>
<feature type="compositionally biased region" description="Gly residues" evidence="3">
    <location>
        <begin position="987"/>
        <end position="998"/>
    </location>
</feature>
<feature type="compositionally biased region" description="Basic and acidic residues" evidence="3">
    <location>
        <begin position="671"/>
        <end position="681"/>
    </location>
</feature>
<dbReference type="InterPro" id="IPR005100">
    <property type="entry name" value="NGN-domain"/>
</dbReference>
<dbReference type="OrthoDB" id="28901at2759"/>
<feature type="domain" description="KOW" evidence="4">
    <location>
        <begin position="243"/>
        <end position="270"/>
    </location>
</feature>
<evidence type="ECO:0000259" key="4">
    <source>
        <dbReference type="SMART" id="SM00739"/>
    </source>
</evidence>
<proteinExistence type="predicted"/>
<feature type="compositionally biased region" description="Basic and acidic residues" evidence="3">
    <location>
        <begin position="1497"/>
        <end position="1518"/>
    </location>
</feature>
<dbReference type="PANTHER" id="PTHR11125">
    <property type="entry name" value="SUPPRESSOR OF TY 5"/>
    <property type="match status" value="1"/>
</dbReference>
<dbReference type="Pfam" id="PF23290">
    <property type="entry name" value="KOW5_SPT5"/>
    <property type="match status" value="1"/>
</dbReference>
<dbReference type="Gene3D" id="3.30.70.940">
    <property type="entry name" value="NusG, N-terminal domain"/>
    <property type="match status" value="1"/>
</dbReference>
<dbReference type="PANTHER" id="PTHR11125:SF8">
    <property type="entry name" value="PROTEIN RNA-DIRECTED DNA METHYLATION 3"/>
    <property type="match status" value="1"/>
</dbReference>
<feature type="compositionally biased region" description="Low complexity" evidence="3">
    <location>
        <begin position="1"/>
        <end position="24"/>
    </location>
</feature>
<comment type="subcellular location">
    <subcellularLocation>
        <location evidence="1">Nucleus</location>
    </subcellularLocation>
</comment>
<dbReference type="InterPro" id="IPR041978">
    <property type="entry name" value="KOW_Spt5_5"/>
</dbReference>
<dbReference type="CDD" id="cd09888">
    <property type="entry name" value="NGN_Euk"/>
    <property type="match status" value="1"/>
</dbReference>
<dbReference type="InterPro" id="IPR057936">
    <property type="entry name" value="KOWx_Spt5"/>
</dbReference>
<feature type="compositionally biased region" description="Basic and acidic residues" evidence="3">
    <location>
        <begin position="1204"/>
        <end position="1216"/>
    </location>
</feature>
<dbReference type="InterPro" id="IPR014722">
    <property type="entry name" value="Rib_uL2_dom2"/>
</dbReference>
<evidence type="ECO:0000313" key="6">
    <source>
        <dbReference type="Proteomes" id="UP000797356"/>
    </source>
</evidence>
<feature type="compositionally biased region" description="Basic and acidic residues" evidence="3">
    <location>
        <begin position="1539"/>
        <end position="1554"/>
    </location>
</feature>
<reference evidence="5" key="1">
    <citation type="journal article" date="2017" name="Gigascience">
        <title>The genome draft of coconut (Cocos nucifera).</title>
        <authorList>
            <person name="Xiao Y."/>
            <person name="Xu P."/>
            <person name="Fan H."/>
            <person name="Baudouin L."/>
            <person name="Xia W."/>
            <person name="Bocs S."/>
            <person name="Xu J."/>
            <person name="Li Q."/>
            <person name="Guo A."/>
            <person name="Zhou L."/>
            <person name="Li J."/>
            <person name="Wu Y."/>
            <person name="Ma Z."/>
            <person name="Armero A."/>
            <person name="Issali A.E."/>
            <person name="Liu N."/>
            <person name="Peng M."/>
            <person name="Yang Y."/>
        </authorList>
    </citation>
    <scope>NUCLEOTIDE SEQUENCE</scope>
    <source>
        <tissue evidence="5">Spear leaf of Hainan Tall coconut</tissue>
    </source>
</reference>
<gene>
    <name evidence="5" type="ORF">COCNU_06G013260</name>
</gene>
<feature type="region of interest" description="Disordered" evidence="3">
    <location>
        <begin position="1"/>
        <end position="74"/>
    </location>
</feature>
<feature type="compositionally biased region" description="Polar residues" evidence="3">
    <location>
        <begin position="1832"/>
        <end position="1841"/>
    </location>
</feature>
<feature type="domain" description="KOW" evidence="4">
    <location>
        <begin position="455"/>
        <end position="482"/>
    </location>
</feature>
<feature type="compositionally biased region" description="Basic and acidic residues" evidence="3">
    <location>
        <begin position="1365"/>
        <end position="1393"/>
    </location>
</feature>